<dbReference type="PANTHER" id="PTHR42994">
    <property type="entry name" value="PEPTIDASE T"/>
    <property type="match status" value="1"/>
</dbReference>
<dbReference type="PIRSF" id="PIRSF001123">
    <property type="entry name" value="PepA_GA"/>
    <property type="match status" value="1"/>
</dbReference>
<evidence type="ECO:0000256" key="4">
    <source>
        <dbReference type="ARBA" id="ARBA00022833"/>
    </source>
</evidence>
<evidence type="ECO:0000259" key="6">
    <source>
        <dbReference type="Pfam" id="PF07687"/>
    </source>
</evidence>
<dbReference type="InterPro" id="IPR036264">
    <property type="entry name" value="Bact_exopeptidase_dim_dom"/>
</dbReference>
<dbReference type="Gene3D" id="3.30.70.360">
    <property type="match status" value="1"/>
</dbReference>
<sequence>MIQEKRLVDEFIELVQVDSETTFEKEISIVLKEKFSQLGLSVFEDDAEEKTEHGAGNLVAILEATEGQENVDPIYFTCHMDTVAPGKGIKPQIDDDGYIRSDGTTILGSDDKTGIAVMFEVIRVLKEENIPHGKISFVITVGEEAGLVGASAFDPKNLDATFGYALDSDGKVGEICVAAPFQMHVDVVIKGRTAHAGVAPEKGISAIQVASKAISRMKLGRIDPETSANIGSFDGRGPRNVVNDKVVIVAEARSLVRDKMIKQVNEMREAFYAAAEEHGAEVEFETEELPGFFFDETASLVKLAMKSAEKIGRESKTTHSGGASDANIFNGMDFPTVNLSVGYENIHTTEEQMPIEELVKSAELVLQIVKDVTEGE</sequence>
<dbReference type="SUPFAM" id="SSF55031">
    <property type="entry name" value="Bacterial exopeptidase dimerisation domain"/>
    <property type="match status" value="1"/>
</dbReference>
<dbReference type="InterPro" id="IPR002933">
    <property type="entry name" value="Peptidase_M20"/>
</dbReference>
<evidence type="ECO:0000256" key="1">
    <source>
        <dbReference type="ARBA" id="ARBA00001947"/>
    </source>
</evidence>
<dbReference type="InterPro" id="IPR010162">
    <property type="entry name" value="PepT-like"/>
</dbReference>
<dbReference type="EMBL" id="JAVAMP010000002">
    <property type="protein sequence ID" value="MDP5273628.1"/>
    <property type="molecule type" value="Genomic_DNA"/>
</dbReference>
<keyword evidence="2" id="KW-0479">Metal-binding</keyword>
<proteinExistence type="inferred from homology"/>
<comment type="caution">
    <text evidence="7">The sequence shown here is derived from an EMBL/GenBank/DDBJ whole genome shotgun (WGS) entry which is preliminary data.</text>
</comment>
<keyword evidence="8" id="KW-1185">Reference proteome</keyword>
<dbReference type="RefSeq" id="WP_305990938.1">
    <property type="nucleotide sequence ID" value="NZ_JAVAMP010000002.1"/>
</dbReference>
<accession>A0ABT9IWJ7</accession>
<organism evidence="7 8">
    <name type="scientific">Chengkuizengella axinellae</name>
    <dbReference type="NCBI Taxonomy" id="3064388"/>
    <lineage>
        <taxon>Bacteria</taxon>
        <taxon>Bacillati</taxon>
        <taxon>Bacillota</taxon>
        <taxon>Bacilli</taxon>
        <taxon>Bacillales</taxon>
        <taxon>Paenibacillaceae</taxon>
        <taxon>Chengkuizengella</taxon>
    </lineage>
</organism>
<dbReference type="Pfam" id="PF01546">
    <property type="entry name" value="Peptidase_M20"/>
    <property type="match status" value="1"/>
</dbReference>
<dbReference type="Proteomes" id="UP001231941">
    <property type="component" value="Unassembled WGS sequence"/>
</dbReference>
<evidence type="ECO:0000256" key="5">
    <source>
        <dbReference type="PIRNR" id="PIRNR001123"/>
    </source>
</evidence>
<dbReference type="Gene3D" id="3.40.630.10">
    <property type="entry name" value="Zn peptidases"/>
    <property type="match status" value="1"/>
</dbReference>
<evidence type="ECO:0000256" key="2">
    <source>
        <dbReference type="ARBA" id="ARBA00022723"/>
    </source>
</evidence>
<reference evidence="7 8" key="1">
    <citation type="submission" date="2023-08" db="EMBL/GenBank/DDBJ databases">
        <authorList>
            <person name="Park J.-S."/>
        </authorList>
    </citation>
    <scope>NUCLEOTIDE SEQUENCE [LARGE SCALE GENOMIC DNA]</scope>
    <source>
        <strain evidence="7 8">2205SS18-9</strain>
    </source>
</reference>
<evidence type="ECO:0000313" key="8">
    <source>
        <dbReference type="Proteomes" id="UP001231941"/>
    </source>
</evidence>
<feature type="domain" description="Peptidase M20 dimerisation" evidence="6">
    <location>
        <begin position="184"/>
        <end position="277"/>
    </location>
</feature>
<keyword evidence="3" id="KW-0378">Hydrolase</keyword>
<dbReference type="PANTHER" id="PTHR42994:SF2">
    <property type="entry name" value="PEPTIDASE"/>
    <property type="match status" value="1"/>
</dbReference>
<dbReference type="InterPro" id="IPR011650">
    <property type="entry name" value="Peptidase_M20_dimer"/>
</dbReference>
<comment type="cofactor">
    <cofactor evidence="1">
        <name>Zn(2+)</name>
        <dbReference type="ChEBI" id="CHEBI:29105"/>
    </cofactor>
</comment>
<dbReference type="Pfam" id="PF07687">
    <property type="entry name" value="M20_dimer"/>
    <property type="match status" value="1"/>
</dbReference>
<dbReference type="NCBIfam" id="TIGR01883">
    <property type="entry name" value="PepT-like"/>
    <property type="match status" value="1"/>
</dbReference>
<gene>
    <name evidence="7" type="ORF">Q5Y73_05905</name>
</gene>
<dbReference type="InterPro" id="IPR008007">
    <property type="entry name" value="Peptidase_M42"/>
</dbReference>
<dbReference type="SUPFAM" id="SSF53187">
    <property type="entry name" value="Zn-dependent exopeptidases"/>
    <property type="match status" value="1"/>
</dbReference>
<comment type="similarity">
    <text evidence="5">Belongs to the peptidase M42 family.</text>
</comment>
<evidence type="ECO:0000313" key="7">
    <source>
        <dbReference type="EMBL" id="MDP5273628.1"/>
    </source>
</evidence>
<evidence type="ECO:0000256" key="3">
    <source>
        <dbReference type="ARBA" id="ARBA00022801"/>
    </source>
</evidence>
<keyword evidence="4" id="KW-0862">Zinc</keyword>
<name>A0ABT9IWJ7_9BACL</name>
<protein>
    <submittedName>
        <fullName evidence="7">M20/M25/M40 family metallo-hydrolase</fullName>
    </submittedName>
</protein>